<accession>A0A5D0MJN2</accession>
<dbReference type="PROSITE" id="PS00211">
    <property type="entry name" value="ABC_TRANSPORTER_1"/>
    <property type="match status" value="1"/>
</dbReference>
<dbReference type="InterPro" id="IPR003439">
    <property type="entry name" value="ABC_transporter-like_ATP-bd"/>
</dbReference>
<evidence type="ECO:0000256" key="3">
    <source>
        <dbReference type="ARBA" id="ARBA00022840"/>
    </source>
</evidence>
<reference evidence="5" key="1">
    <citation type="submission" date="2019-08" db="EMBL/GenBank/DDBJ databases">
        <title>Genomic characterization of a novel candidate phylum (ARYD3) from a high temperature, high salinity tertiary oil reservoir in north central Oklahoma, USA.</title>
        <authorList>
            <person name="Youssef N.H."/>
            <person name="Yadav A."/>
            <person name="Elshahed M.S."/>
        </authorList>
    </citation>
    <scope>NUCLEOTIDE SEQUENCE [LARGE SCALE GENOMIC DNA]</scope>
    <source>
        <strain evidence="5">ARYD3</strain>
    </source>
</reference>
<dbReference type="Proteomes" id="UP000324143">
    <property type="component" value="Unassembled WGS sequence"/>
</dbReference>
<dbReference type="AlphaFoldDB" id="A0A5D0MJN2"/>
<dbReference type="PANTHER" id="PTHR42939:SF1">
    <property type="entry name" value="ABC TRANSPORTER ATP-BINDING PROTEIN ALBC-RELATED"/>
    <property type="match status" value="1"/>
</dbReference>
<dbReference type="SMART" id="SM00382">
    <property type="entry name" value="AAA"/>
    <property type="match status" value="1"/>
</dbReference>
<keyword evidence="6" id="KW-1185">Reference proteome</keyword>
<keyword evidence="1" id="KW-0813">Transport</keyword>
<evidence type="ECO:0000259" key="4">
    <source>
        <dbReference type="PROSITE" id="PS50893"/>
    </source>
</evidence>
<dbReference type="Pfam" id="PF00005">
    <property type="entry name" value="ABC_tran"/>
    <property type="match status" value="1"/>
</dbReference>
<dbReference type="GO" id="GO:0016887">
    <property type="term" value="F:ATP hydrolysis activity"/>
    <property type="evidence" value="ECO:0007669"/>
    <property type="project" value="InterPro"/>
</dbReference>
<dbReference type="PANTHER" id="PTHR42939">
    <property type="entry name" value="ABC TRANSPORTER ATP-BINDING PROTEIN ALBC-RELATED"/>
    <property type="match status" value="1"/>
</dbReference>
<organism evidence="5 6">
    <name type="scientific">Candidatus Mcinerneyibacterium aminivorans</name>
    <dbReference type="NCBI Taxonomy" id="2703815"/>
    <lineage>
        <taxon>Bacteria</taxon>
        <taxon>Candidatus Macinerneyibacteriota</taxon>
        <taxon>Candidatus Mcinerneyibacteria</taxon>
        <taxon>Candidatus Mcinerneyibacteriales</taxon>
        <taxon>Candidatus Mcinerneyibacteriaceae</taxon>
        <taxon>Candidatus Mcinerneyibacterium</taxon>
    </lineage>
</organism>
<evidence type="ECO:0000313" key="6">
    <source>
        <dbReference type="Proteomes" id="UP000324143"/>
    </source>
</evidence>
<dbReference type="EMBL" id="VSIX01000079">
    <property type="protein sequence ID" value="TYB30769.1"/>
    <property type="molecule type" value="Genomic_DNA"/>
</dbReference>
<gene>
    <name evidence="5" type="ORF">FXF47_07530</name>
</gene>
<evidence type="ECO:0000256" key="1">
    <source>
        <dbReference type="ARBA" id="ARBA00022448"/>
    </source>
</evidence>
<dbReference type="CDD" id="cd03230">
    <property type="entry name" value="ABC_DR_subfamily_A"/>
    <property type="match status" value="1"/>
</dbReference>
<dbReference type="InterPro" id="IPR017871">
    <property type="entry name" value="ABC_transporter-like_CS"/>
</dbReference>
<keyword evidence="2" id="KW-0547">Nucleotide-binding</keyword>
<protein>
    <submittedName>
        <fullName evidence="5">ABC transporter ATP-binding protein</fullName>
    </submittedName>
</protein>
<dbReference type="SUPFAM" id="SSF52540">
    <property type="entry name" value="P-loop containing nucleoside triphosphate hydrolases"/>
    <property type="match status" value="1"/>
</dbReference>
<evidence type="ECO:0000256" key="2">
    <source>
        <dbReference type="ARBA" id="ARBA00022741"/>
    </source>
</evidence>
<comment type="caution">
    <text evidence="5">The sequence shown here is derived from an EMBL/GenBank/DDBJ whole genome shotgun (WGS) entry which is preliminary data.</text>
</comment>
<sequence>MGLEFKKVKKSYESGFVLKDISFKIKNGKIFALIGGNGAGKTTIIRLILKIIKIDSGNIELNNKRSYSLKDIGFVLEDEKLFENLTPIKYLHFFIENYKINFKNSKKIINRYLTEFNLYEKKDVLIKNLSKGMKRKLSLIKSIIHNPRLLILDEPFNGIEPKSRKEIKNKLIRYVSKGNIVFITSHILDEIEKLADEFGIIYNGQIKGLYSMNEIKNSLEEFYYQKVQ</sequence>
<feature type="domain" description="ABC transporter" evidence="4">
    <location>
        <begin position="3"/>
        <end position="228"/>
    </location>
</feature>
<keyword evidence="3 5" id="KW-0067">ATP-binding</keyword>
<evidence type="ECO:0000313" key="5">
    <source>
        <dbReference type="EMBL" id="TYB30769.1"/>
    </source>
</evidence>
<dbReference type="Gene3D" id="3.40.50.300">
    <property type="entry name" value="P-loop containing nucleotide triphosphate hydrolases"/>
    <property type="match status" value="1"/>
</dbReference>
<dbReference type="GO" id="GO:0005524">
    <property type="term" value="F:ATP binding"/>
    <property type="evidence" value="ECO:0007669"/>
    <property type="project" value="UniProtKB-KW"/>
</dbReference>
<dbReference type="InterPro" id="IPR051782">
    <property type="entry name" value="ABC_Transporter_VariousFunc"/>
</dbReference>
<name>A0A5D0MJN2_9BACT</name>
<dbReference type="InterPro" id="IPR003593">
    <property type="entry name" value="AAA+_ATPase"/>
</dbReference>
<dbReference type="InterPro" id="IPR027417">
    <property type="entry name" value="P-loop_NTPase"/>
</dbReference>
<dbReference type="PROSITE" id="PS50893">
    <property type="entry name" value="ABC_TRANSPORTER_2"/>
    <property type="match status" value="1"/>
</dbReference>
<proteinExistence type="predicted"/>